<name>A0A7T8HGB9_CALRO</name>
<feature type="non-terminal residue" evidence="1">
    <location>
        <position position="51"/>
    </location>
</feature>
<reference evidence="2" key="1">
    <citation type="submission" date="2021-01" db="EMBL/GenBank/DDBJ databases">
        <title>Caligus Genome Assembly.</title>
        <authorList>
            <person name="Gallardo-Escarate C."/>
        </authorList>
    </citation>
    <scope>NUCLEOTIDE SEQUENCE [LARGE SCALE GENOMIC DNA]</scope>
</reference>
<accession>A0A7T8HGB9</accession>
<sequence length="51" mass="5920">MPDMHDKQSWKLNTNLLEDSSTHFKIVEIIEDILVKLMTKKIKSASHALKL</sequence>
<keyword evidence="2" id="KW-1185">Reference proteome</keyword>
<organism evidence="1 2">
    <name type="scientific">Caligus rogercresseyi</name>
    <name type="common">Sea louse</name>
    <dbReference type="NCBI Taxonomy" id="217165"/>
    <lineage>
        <taxon>Eukaryota</taxon>
        <taxon>Metazoa</taxon>
        <taxon>Ecdysozoa</taxon>
        <taxon>Arthropoda</taxon>
        <taxon>Crustacea</taxon>
        <taxon>Multicrustacea</taxon>
        <taxon>Hexanauplia</taxon>
        <taxon>Copepoda</taxon>
        <taxon>Siphonostomatoida</taxon>
        <taxon>Caligidae</taxon>
        <taxon>Caligus</taxon>
    </lineage>
</organism>
<proteinExistence type="predicted"/>
<evidence type="ECO:0000313" key="1">
    <source>
        <dbReference type="EMBL" id="QQP48960.1"/>
    </source>
</evidence>
<gene>
    <name evidence="1" type="ORF">FKW44_009451</name>
</gene>
<dbReference type="EMBL" id="CP045895">
    <property type="protein sequence ID" value="QQP48960.1"/>
    <property type="molecule type" value="Genomic_DNA"/>
</dbReference>
<dbReference type="AlphaFoldDB" id="A0A7T8HGB9"/>
<protein>
    <submittedName>
        <fullName evidence="1">Uncharacterized protein</fullName>
    </submittedName>
</protein>
<dbReference type="Proteomes" id="UP000595437">
    <property type="component" value="Chromosome 6"/>
</dbReference>
<evidence type="ECO:0000313" key="2">
    <source>
        <dbReference type="Proteomes" id="UP000595437"/>
    </source>
</evidence>